<name>A0ACB7XSD2_9ERIC</name>
<protein>
    <submittedName>
        <fullName evidence="1">Uncharacterized protein</fullName>
    </submittedName>
</protein>
<keyword evidence="2" id="KW-1185">Reference proteome</keyword>
<comment type="caution">
    <text evidence="1">The sequence shown here is derived from an EMBL/GenBank/DDBJ whole genome shotgun (WGS) entry which is preliminary data.</text>
</comment>
<sequence length="146" mass="16588">MGASSIKGGRKEGKIGEERKAEKFNGFLRPLQDIFHLDTNGNDSNSFFICGTDLGIRDSEARGIKSKKDTFGELQIVDYSLRQDGEVESFKLIPVADIANVIRNTEYFKPNCNLVIMDFLFRHRFIRPEQFGYLKLLQSLRSGDCS</sequence>
<dbReference type="Proteomes" id="UP000828048">
    <property type="component" value="Chromosome 1"/>
</dbReference>
<proteinExistence type="predicted"/>
<reference evidence="1 2" key="1">
    <citation type="journal article" date="2021" name="Hortic Res">
        <title>High-quality reference genome and annotation aids understanding of berry development for evergreen blueberry (Vaccinium darrowii).</title>
        <authorList>
            <person name="Yu J."/>
            <person name="Hulse-Kemp A.M."/>
            <person name="Babiker E."/>
            <person name="Staton M."/>
        </authorList>
    </citation>
    <scope>NUCLEOTIDE SEQUENCE [LARGE SCALE GENOMIC DNA]</scope>
    <source>
        <strain evidence="2">cv. NJ 8807/NJ 8810</strain>
        <tissue evidence="1">Young leaf</tissue>
    </source>
</reference>
<evidence type="ECO:0000313" key="2">
    <source>
        <dbReference type="Proteomes" id="UP000828048"/>
    </source>
</evidence>
<accession>A0ACB7XSD2</accession>
<dbReference type="EMBL" id="CM037151">
    <property type="protein sequence ID" value="KAH7843951.1"/>
    <property type="molecule type" value="Genomic_DNA"/>
</dbReference>
<organism evidence="1 2">
    <name type="scientific">Vaccinium darrowii</name>
    <dbReference type="NCBI Taxonomy" id="229202"/>
    <lineage>
        <taxon>Eukaryota</taxon>
        <taxon>Viridiplantae</taxon>
        <taxon>Streptophyta</taxon>
        <taxon>Embryophyta</taxon>
        <taxon>Tracheophyta</taxon>
        <taxon>Spermatophyta</taxon>
        <taxon>Magnoliopsida</taxon>
        <taxon>eudicotyledons</taxon>
        <taxon>Gunneridae</taxon>
        <taxon>Pentapetalae</taxon>
        <taxon>asterids</taxon>
        <taxon>Ericales</taxon>
        <taxon>Ericaceae</taxon>
        <taxon>Vaccinioideae</taxon>
        <taxon>Vaccinieae</taxon>
        <taxon>Vaccinium</taxon>
    </lineage>
</organism>
<gene>
    <name evidence="1" type="ORF">Vadar_022791</name>
</gene>
<evidence type="ECO:0000313" key="1">
    <source>
        <dbReference type="EMBL" id="KAH7843951.1"/>
    </source>
</evidence>